<comment type="caution">
    <text evidence="1">The sequence shown here is derived from an EMBL/GenBank/DDBJ whole genome shotgun (WGS) entry which is preliminary data.</text>
</comment>
<keyword evidence="2" id="KW-1185">Reference proteome</keyword>
<proteinExistence type="predicted"/>
<evidence type="ECO:0000313" key="1">
    <source>
        <dbReference type="EMBL" id="MBV6341514.1"/>
    </source>
</evidence>
<evidence type="ECO:0000313" key="2">
    <source>
        <dbReference type="Proteomes" id="UP001196980"/>
    </source>
</evidence>
<reference evidence="1 2" key="1">
    <citation type="journal article" date="2020" name="J Geophys Res Biogeosci">
        <title>Magnetotaxis as an Adaptation to Enable Bacterial Shuttling of Microbial Sulfur and Sulfur Cycling Across Aquatic Oxic#Anoxic Interfaces.</title>
        <authorList>
            <person name="Li J."/>
            <person name="Liu P."/>
            <person name="Wang J."/>
            <person name="Roberts A.P."/>
            <person name="Pan Y."/>
        </authorList>
    </citation>
    <scope>NUCLEOTIDE SEQUENCE [LARGE SCALE GENOMIC DNA]</scope>
    <source>
        <strain evidence="1 2">MYR-1_YQ</strain>
    </source>
</reference>
<dbReference type="RefSeq" id="WP_218252149.1">
    <property type="nucleotide sequence ID" value="NZ_JABXWD010000115.1"/>
</dbReference>
<protein>
    <submittedName>
        <fullName evidence="1">DUF4384 domain-containing protein</fullName>
    </submittedName>
</protein>
<gene>
    <name evidence="1" type="ORF">HWQ67_07945</name>
</gene>
<name>A0ABS6RZK1_9BACT</name>
<dbReference type="Proteomes" id="UP001196980">
    <property type="component" value="Unassembled WGS sequence"/>
</dbReference>
<accession>A0ABS6RZK1</accession>
<organism evidence="1 2">
    <name type="scientific">Candidatus Magnetobacterium casense</name>
    <dbReference type="NCBI Taxonomy" id="1455061"/>
    <lineage>
        <taxon>Bacteria</taxon>
        <taxon>Pseudomonadati</taxon>
        <taxon>Nitrospirota</taxon>
        <taxon>Thermodesulfovibrionia</taxon>
        <taxon>Thermodesulfovibrionales</taxon>
        <taxon>Candidatus Magnetobacteriaceae</taxon>
        <taxon>Candidatus Magnetobacterium</taxon>
    </lineage>
</organism>
<dbReference type="EMBL" id="JABXWD010000115">
    <property type="protein sequence ID" value="MBV6341514.1"/>
    <property type="molecule type" value="Genomic_DNA"/>
</dbReference>
<sequence>MSNRLYGVVCVVTIAMLALVGGMTAYSAEPTGAKGLFESGGSKISVPTERKKTTVTETRRGTENVVNVAYGPHIGLKYTVMLIGADGFPRPVPGKRVFRTGDRIKIIAQINKPGNLAVYNVGPTGNVNYLFKGPVTPFTPIEIPQTMAMRIVDPPGTEEIYFELSGASDRIPVEADPNCKPHALMVSASGSKDIIAEDAIGTNYAVYSGENCRLESTGSKDIVLESDSGNNYGVVPSELIDAGRSFVVQVRLRHKG</sequence>